<dbReference type="Pfam" id="PF18557">
    <property type="entry name" value="NepR"/>
    <property type="match status" value="1"/>
</dbReference>
<accession>A0A509ECI9</accession>
<dbReference type="InterPro" id="IPR041649">
    <property type="entry name" value="NepR"/>
</dbReference>
<evidence type="ECO:0000256" key="1">
    <source>
        <dbReference type="SAM" id="MobiDB-lite"/>
    </source>
</evidence>
<evidence type="ECO:0000259" key="2">
    <source>
        <dbReference type="Pfam" id="PF18557"/>
    </source>
</evidence>
<protein>
    <recommendedName>
        <fullName evidence="2">Anti-sigma factor NepR domain-containing protein</fullName>
    </recommendedName>
</protein>
<evidence type="ECO:0000313" key="3">
    <source>
        <dbReference type="EMBL" id="VUD71344.1"/>
    </source>
</evidence>
<feature type="compositionally biased region" description="Gly residues" evidence="1">
    <location>
        <begin position="1"/>
        <end position="11"/>
    </location>
</feature>
<reference evidence="3 4" key="1">
    <citation type="submission" date="2019-06" db="EMBL/GenBank/DDBJ databases">
        <authorList>
            <person name="Rodrigo-Torres L."/>
            <person name="Arahal R. D."/>
            <person name="Lucena T."/>
        </authorList>
    </citation>
    <scope>NUCLEOTIDE SEQUENCE [LARGE SCALE GENOMIC DNA]</scope>
    <source>
        <strain evidence="3 4">SB0023/3</strain>
    </source>
</reference>
<dbReference type="Proteomes" id="UP000410984">
    <property type="component" value="Unassembled WGS sequence"/>
</dbReference>
<evidence type="ECO:0000313" key="4">
    <source>
        <dbReference type="Proteomes" id="UP000410984"/>
    </source>
</evidence>
<organism evidence="3 4">
    <name type="scientific">Methylobacterium symbioticum</name>
    <dbReference type="NCBI Taxonomy" id="2584084"/>
    <lineage>
        <taxon>Bacteria</taxon>
        <taxon>Pseudomonadati</taxon>
        <taxon>Pseudomonadota</taxon>
        <taxon>Alphaproteobacteria</taxon>
        <taxon>Hyphomicrobiales</taxon>
        <taxon>Methylobacteriaceae</taxon>
        <taxon>Methylobacterium</taxon>
    </lineage>
</organism>
<dbReference type="AlphaFoldDB" id="A0A509ECI9"/>
<keyword evidence="4" id="KW-1185">Reference proteome</keyword>
<sequence>MRSGHPAGGLIGKTFRGQRMNHDPKAVAHAASDAAEPVPTSPARRARKLDPAARDRIARGLRLLYAEALMQPVPDTLEGLVADLAARLEDSR</sequence>
<gene>
    <name evidence="3" type="ORF">MET9862_01923</name>
</gene>
<feature type="region of interest" description="Disordered" evidence="1">
    <location>
        <begin position="1"/>
        <end position="52"/>
    </location>
</feature>
<proteinExistence type="predicted"/>
<name>A0A509ECI9_9HYPH</name>
<feature type="domain" description="Anti-sigma factor NepR" evidence="2">
    <location>
        <begin position="54"/>
        <end position="86"/>
    </location>
</feature>
<dbReference type="EMBL" id="CABFPH010000020">
    <property type="protein sequence ID" value="VUD71344.1"/>
    <property type="molecule type" value="Genomic_DNA"/>
</dbReference>